<dbReference type="AlphaFoldDB" id="A0A1F8F265"/>
<accession>A0A1F8F265</accession>
<feature type="domain" description="PD-(D/E)XK endonuclease-like" evidence="1">
    <location>
        <begin position="3"/>
        <end position="265"/>
    </location>
</feature>
<sequence>MKQVSFTQLMTYVRCPEHYLFRYVLGIKRQPRKVFKHGFALHETLQYHFEQKKEDGKGIALAEAKEFFVDSFGSALEDYKQELEEARPYLTREYLSKERHVNVGDMIDTGLKGLEVYFRHLNPYIDPDLVEEPFAFSVRPASAGRPGLEVVGRMDLTDKKDVIHELKTTRVTPNHQDIRTDAQISIYQIGYKEVTGRAPSGISKDYIVLSKNNSKIVRFRVVRPFIDKKTVLRSIETIMDAVQKSIFFCLHPAESWICSKEWCAYYKLHQELKKLGFPAFMEKYAPRYRPRRRSSILDRKGKNA</sequence>
<reference evidence="2 3" key="1">
    <citation type="journal article" date="2016" name="Nat. Commun.">
        <title>Thousands of microbial genomes shed light on interconnected biogeochemical processes in an aquifer system.</title>
        <authorList>
            <person name="Anantharaman K."/>
            <person name="Brown C.T."/>
            <person name="Hug L.A."/>
            <person name="Sharon I."/>
            <person name="Castelle C.J."/>
            <person name="Probst A.J."/>
            <person name="Thomas B.C."/>
            <person name="Singh A."/>
            <person name="Wilkins M.J."/>
            <person name="Karaoz U."/>
            <person name="Brodie E.L."/>
            <person name="Williams K.H."/>
            <person name="Hubbard S.S."/>
            <person name="Banfield J.F."/>
        </authorList>
    </citation>
    <scope>NUCLEOTIDE SEQUENCE [LARGE SCALE GENOMIC DNA]</scope>
</reference>
<dbReference type="InterPro" id="IPR038726">
    <property type="entry name" value="PDDEXK_AddAB-type"/>
</dbReference>
<evidence type="ECO:0000259" key="1">
    <source>
        <dbReference type="Pfam" id="PF12705"/>
    </source>
</evidence>
<organism evidence="2 3">
    <name type="scientific">Candidatus Yanofskybacteria bacterium RIFCSPHIGHO2_01_FULL_48_25b</name>
    <dbReference type="NCBI Taxonomy" id="1802672"/>
    <lineage>
        <taxon>Bacteria</taxon>
        <taxon>Candidatus Yanofskyibacteriota</taxon>
    </lineage>
</organism>
<name>A0A1F8F265_9BACT</name>
<dbReference type="InterPro" id="IPR011604">
    <property type="entry name" value="PDDEXK-like_dom_sf"/>
</dbReference>
<dbReference type="Proteomes" id="UP000177605">
    <property type="component" value="Unassembled WGS sequence"/>
</dbReference>
<dbReference type="Gene3D" id="3.90.320.10">
    <property type="match status" value="1"/>
</dbReference>
<dbReference type="EMBL" id="MGJM01000002">
    <property type="protein sequence ID" value="OGN07237.1"/>
    <property type="molecule type" value="Genomic_DNA"/>
</dbReference>
<dbReference type="Pfam" id="PF12705">
    <property type="entry name" value="PDDEXK_1"/>
    <property type="match status" value="1"/>
</dbReference>
<evidence type="ECO:0000313" key="2">
    <source>
        <dbReference type="EMBL" id="OGN07237.1"/>
    </source>
</evidence>
<evidence type="ECO:0000313" key="3">
    <source>
        <dbReference type="Proteomes" id="UP000177605"/>
    </source>
</evidence>
<proteinExistence type="predicted"/>
<gene>
    <name evidence="2" type="ORF">A2669_00540</name>
</gene>
<protein>
    <recommendedName>
        <fullName evidence="1">PD-(D/E)XK endonuclease-like domain-containing protein</fullName>
    </recommendedName>
</protein>
<comment type="caution">
    <text evidence="2">The sequence shown here is derived from an EMBL/GenBank/DDBJ whole genome shotgun (WGS) entry which is preliminary data.</text>
</comment>